<protein>
    <submittedName>
        <fullName evidence="2">Uncharacterized protein</fullName>
    </submittedName>
</protein>
<evidence type="ECO:0000313" key="2">
    <source>
        <dbReference type="EMBL" id="XFO68283.1"/>
    </source>
</evidence>
<keyword evidence="1" id="KW-1133">Transmembrane helix</keyword>
<keyword evidence="1" id="KW-0812">Transmembrane</keyword>
<feature type="transmembrane region" description="Helical" evidence="1">
    <location>
        <begin position="25"/>
        <end position="45"/>
    </location>
</feature>
<dbReference type="EMBL" id="CP155573">
    <property type="protein sequence ID" value="XFO68283.1"/>
    <property type="molecule type" value="Genomic_DNA"/>
</dbReference>
<gene>
    <name evidence="2" type="ORF">SPSIL_045030</name>
</gene>
<organism evidence="2 3">
    <name type="scientific">Sporomusa silvacetica DSM 10669</name>
    <dbReference type="NCBI Taxonomy" id="1123289"/>
    <lineage>
        <taxon>Bacteria</taxon>
        <taxon>Bacillati</taxon>
        <taxon>Bacillota</taxon>
        <taxon>Negativicutes</taxon>
        <taxon>Selenomonadales</taxon>
        <taxon>Sporomusaceae</taxon>
        <taxon>Sporomusa</taxon>
    </lineage>
</organism>
<keyword evidence="1" id="KW-0472">Membrane</keyword>
<keyword evidence="3" id="KW-1185">Reference proteome</keyword>
<sequence>MLIVRGKSCTFVDEDRSRGIRTSNASAMCIGIIIKLIINFAQIGFPYRTNVCYN</sequence>
<reference evidence="2" key="1">
    <citation type="submission" date="2024-05" db="EMBL/GenBank/DDBJ databases">
        <title>Isolation and characterization of Sporomusa carbonis sp. nov., a carboxydotrophic hydrogenogen in the genus of Sporomusa isolated from a charcoal burning pile.</title>
        <authorList>
            <person name="Boeer T."/>
            <person name="Rosenbaum F."/>
            <person name="Eysell L."/>
            <person name="Mueller V."/>
            <person name="Daniel R."/>
            <person name="Poehlein A."/>
        </authorList>
    </citation>
    <scope>NUCLEOTIDE SEQUENCE [LARGE SCALE GENOMIC DNA]</scope>
    <source>
        <strain evidence="2">DSM 10669</strain>
    </source>
</reference>
<evidence type="ECO:0000256" key="1">
    <source>
        <dbReference type="SAM" id="Phobius"/>
    </source>
</evidence>
<dbReference type="Proteomes" id="UP000216752">
    <property type="component" value="Chromosome"/>
</dbReference>
<name>A0ABZ3IS65_9FIRM</name>
<evidence type="ECO:0000313" key="3">
    <source>
        <dbReference type="Proteomes" id="UP000216752"/>
    </source>
</evidence>
<accession>A0ABZ3IS65</accession>
<proteinExistence type="predicted"/>